<dbReference type="InterPro" id="IPR010982">
    <property type="entry name" value="Lambda_DNA-bd_dom_sf"/>
</dbReference>
<dbReference type="RefSeq" id="WP_213101610.1">
    <property type="nucleotide sequence ID" value="NZ_JAGYPM010000002.1"/>
</dbReference>
<dbReference type="SMART" id="SM00028">
    <property type="entry name" value="TPR"/>
    <property type="match status" value="3"/>
</dbReference>
<dbReference type="EMBL" id="JAGYPM010000002">
    <property type="protein sequence ID" value="MBS4190139.1"/>
    <property type="molecule type" value="Genomic_DNA"/>
</dbReference>
<reference evidence="2 3" key="1">
    <citation type="submission" date="2021-05" db="EMBL/GenBank/DDBJ databases">
        <title>Novel Bacillus species.</title>
        <authorList>
            <person name="Liu G."/>
        </authorList>
    </citation>
    <scope>NUCLEOTIDE SEQUENCE [LARGE SCALE GENOMIC DNA]</scope>
    <source>
        <strain evidence="2 3">FJAT-49705</strain>
    </source>
</reference>
<dbReference type="Proteomes" id="UP000681027">
    <property type="component" value="Unassembled WGS sequence"/>
</dbReference>
<sequence>MKLDGYLFGEMLQSFRQFKNLTVKELAEGICTEEELISFEKERSYPTLDVLFKIAIKLEVELTHFLDIASKSTVSYPNAVIQIIEKYKRERNYEAINTIVQQEQRNPLFNQKPLKQYLMWHEGICCHHLDKNSDKAFDILSKAIALTNPRRVSLSEREIEILTSIGLIFYETQNYRSAITIFMEALSNIENLPSILNMKGKLRILFGLSQALTDIGEYEESLTYCHKGLNLCINEELLYLLNEFHYQIGENYVKMGEIEKGKEYLEECLHLLKLERKTKIFNIIEEEIDKLLNS</sequence>
<name>A0ABS5NRN8_9BACI</name>
<evidence type="ECO:0000259" key="1">
    <source>
        <dbReference type="PROSITE" id="PS50943"/>
    </source>
</evidence>
<organism evidence="2 3">
    <name type="scientific">Cytobacillus citreus</name>
    <dbReference type="NCBI Taxonomy" id="2833586"/>
    <lineage>
        <taxon>Bacteria</taxon>
        <taxon>Bacillati</taxon>
        <taxon>Bacillota</taxon>
        <taxon>Bacilli</taxon>
        <taxon>Bacillales</taxon>
        <taxon>Bacillaceae</taxon>
        <taxon>Cytobacillus</taxon>
    </lineage>
</organism>
<protein>
    <submittedName>
        <fullName evidence="2">Helix-turn-helix transcriptional regulator</fullName>
    </submittedName>
</protein>
<proteinExistence type="predicted"/>
<dbReference type="InterPro" id="IPR011990">
    <property type="entry name" value="TPR-like_helical_dom_sf"/>
</dbReference>
<dbReference type="PANTHER" id="PTHR37038:SF14">
    <property type="entry name" value="TRANSCRIPTIONAL ACTIVATOR"/>
    <property type="match status" value="1"/>
</dbReference>
<evidence type="ECO:0000313" key="2">
    <source>
        <dbReference type="EMBL" id="MBS4190139.1"/>
    </source>
</evidence>
<dbReference type="PROSITE" id="PS50943">
    <property type="entry name" value="HTH_CROC1"/>
    <property type="match status" value="1"/>
</dbReference>
<accession>A0ABS5NRN8</accession>
<evidence type="ECO:0000313" key="3">
    <source>
        <dbReference type="Proteomes" id="UP000681027"/>
    </source>
</evidence>
<dbReference type="Pfam" id="PF18768">
    <property type="entry name" value="RNPP_C"/>
    <property type="match status" value="1"/>
</dbReference>
<dbReference type="InterPro" id="IPR053163">
    <property type="entry name" value="HTH-type_regulator_Rgg"/>
</dbReference>
<comment type="caution">
    <text evidence="2">The sequence shown here is derived from an EMBL/GenBank/DDBJ whole genome shotgun (WGS) entry which is preliminary data.</text>
</comment>
<dbReference type="PANTHER" id="PTHR37038">
    <property type="entry name" value="TRANSCRIPTIONAL REGULATOR-RELATED"/>
    <property type="match status" value="1"/>
</dbReference>
<feature type="domain" description="HTH cro/C1-type" evidence="1">
    <location>
        <begin position="12"/>
        <end position="65"/>
    </location>
</feature>
<gene>
    <name evidence="2" type="ORF">KHA94_07965</name>
</gene>
<dbReference type="SMART" id="SM00530">
    <property type="entry name" value="HTH_XRE"/>
    <property type="match status" value="1"/>
</dbReference>
<dbReference type="InterPro" id="IPR041315">
    <property type="entry name" value="PlcR_TPR"/>
</dbReference>
<keyword evidence="3" id="KW-1185">Reference proteome</keyword>
<dbReference type="InterPro" id="IPR001387">
    <property type="entry name" value="Cro/C1-type_HTH"/>
</dbReference>
<dbReference type="InterPro" id="IPR019734">
    <property type="entry name" value="TPR_rpt"/>
</dbReference>
<dbReference type="SUPFAM" id="SSF48452">
    <property type="entry name" value="TPR-like"/>
    <property type="match status" value="1"/>
</dbReference>
<dbReference type="Gene3D" id="1.25.40.10">
    <property type="entry name" value="Tetratricopeptide repeat domain"/>
    <property type="match status" value="1"/>
</dbReference>
<dbReference type="SUPFAM" id="SSF47413">
    <property type="entry name" value="lambda repressor-like DNA-binding domains"/>
    <property type="match status" value="1"/>
</dbReference>
<dbReference type="CDD" id="cd00093">
    <property type="entry name" value="HTH_XRE"/>
    <property type="match status" value="1"/>
</dbReference>